<keyword evidence="14" id="KW-0418">Kinase</keyword>
<evidence type="ECO:0000256" key="13">
    <source>
        <dbReference type="ARBA" id="ARBA00022683"/>
    </source>
</evidence>
<dbReference type="PROSITE" id="PS51096">
    <property type="entry name" value="PTS_EIIA_TYPE_4"/>
    <property type="match status" value="1"/>
</dbReference>
<dbReference type="EMBL" id="CP002106">
    <property type="protein sequence ID" value="ADK68384.1"/>
    <property type="molecule type" value="Genomic_DNA"/>
</dbReference>
<keyword evidence="15" id="KW-0472">Membrane</keyword>
<reference evidence="22 23" key="1">
    <citation type="journal article" date="2010" name="Stand. Genomic Sci.">
        <title>Complete genome sequence of Olsenella uli type strain (VPI D76D-27C).</title>
        <authorList>
            <person name="Goker M."/>
            <person name="Held B."/>
            <person name="Lucas S."/>
            <person name="Nolan M."/>
            <person name="Yasawong M."/>
            <person name="Glavina Del Rio T."/>
            <person name="Tice H."/>
            <person name="Cheng J.F."/>
            <person name="Bruce D."/>
            <person name="Detter J.C."/>
            <person name="Tapia R."/>
            <person name="Han C."/>
            <person name="Goodwin L."/>
            <person name="Pitluck S."/>
            <person name="Liolios K."/>
            <person name="Ivanova N."/>
            <person name="Mavromatis K."/>
            <person name="Mikhailova N."/>
            <person name="Pati A."/>
            <person name="Chen A."/>
            <person name="Palaniappan K."/>
            <person name="Land M."/>
            <person name="Hauser L."/>
            <person name="Chang Y.J."/>
            <person name="Jeffries C.D."/>
            <person name="Rohde M."/>
            <person name="Sikorski J."/>
            <person name="Pukall R."/>
            <person name="Woyke T."/>
            <person name="Bristow J."/>
            <person name="Eisen J.A."/>
            <person name="Markowitz V."/>
            <person name="Hugenholtz P."/>
            <person name="Kyrpides N.C."/>
            <person name="Klenk H.P."/>
            <person name="Lapidus A."/>
        </authorList>
    </citation>
    <scope>NUCLEOTIDE SEQUENCE [LARGE SCALE GENOMIC DNA]</scope>
    <source>
        <strain evidence="23">ATCC 49627 / DSM 7084 / CIP 109912 / JCM 12494 / NCIMB 702895 / VPI D76D-27C</strain>
    </source>
</reference>
<protein>
    <recommendedName>
        <fullName evidence="6">PTS system mannose-specific EIIAB component</fullName>
        <ecNumber evidence="5">2.7.1.191</ecNumber>
    </recommendedName>
    <alternativeName>
        <fullName evidence="18">EIIAB-Man</fullName>
    </alternativeName>
    <alternativeName>
        <fullName evidence="17">EIII-Man</fullName>
    </alternativeName>
</protein>
<evidence type="ECO:0000313" key="23">
    <source>
        <dbReference type="Proteomes" id="UP000000333"/>
    </source>
</evidence>
<keyword evidence="11" id="KW-0762">Sugar transport</keyword>
<keyword evidence="8" id="KW-1003">Cell membrane</keyword>
<evidence type="ECO:0000256" key="14">
    <source>
        <dbReference type="ARBA" id="ARBA00022777"/>
    </source>
</evidence>
<comment type="subunit">
    <text evidence="4">Homodimer.</text>
</comment>
<evidence type="ECO:0000259" key="21">
    <source>
        <dbReference type="PROSITE" id="PS51101"/>
    </source>
</evidence>
<evidence type="ECO:0000256" key="9">
    <source>
        <dbReference type="ARBA" id="ARBA00022490"/>
    </source>
</evidence>
<evidence type="ECO:0000256" key="4">
    <source>
        <dbReference type="ARBA" id="ARBA00011738"/>
    </source>
</evidence>
<evidence type="ECO:0000256" key="6">
    <source>
        <dbReference type="ARBA" id="ARBA00021685"/>
    </source>
</evidence>
<dbReference type="Pfam" id="PF03610">
    <property type="entry name" value="EIIA-man"/>
    <property type="match status" value="1"/>
</dbReference>
<keyword evidence="13" id="KW-0598">Phosphotransferase system</keyword>
<name>E1QW81_OLSUV</name>
<dbReference type="CDD" id="cd00006">
    <property type="entry name" value="PTS_IIA_man"/>
    <property type="match status" value="1"/>
</dbReference>
<dbReference type="SUPFAM" id="SSF52728">
    <property type="entry name" value="PTS IIb component"/>
    <property type="match status" value="1"/>
</dbReference>
<feature type="region of interest" description="Disordered" evidence="19">
    <location>
        <begin position="135"/>
        <end position="159"/>
    </location>
</feature>
<sequence>MVGIVIATHGSLAEGLRSGVELLVGPQRQLETVGLYHGDEPSEFEEKVSASIRKADEGDGALCLVDMLGGTPSNVVMRLMQSGNVRALAGVNLPAVIQAVFMRESLGLEELARETFAAQRDAVIDLSLKIPELETPAKQEREQERMEPGDAPPIERGENLTAPGNGEVVLCRVDDRLIHGQVMTSWLNATGANKIMIVDDETSQNPFLKSVFKSAVPANVKVGVFNEAKAVDRLIKGFKPTDRVIVLAKYPQTFLSLVERGASLRQVIIGGMGAREDRSRLYRNISASQDERAALRALVDEGVDVAIQILADDAQVSVSKLL</sequence>
<dbReference type="EC" id="2.7.1.191" evidence="5"/>
<dbReference type="PANTHER" id="PTHR33799:SF1">
    <property type="entry name" value="PTS SYSTEM MANNOSE-SPECIFIC EIIAB COMPONENT-RELATED"/>
    <property type="match status" value="1"/>
</dbReference>
<organism evidence="22 23">
    <name type="scientific">Olsenella uli (strain ATCC 49627 / DSM 7084 / CCUG 31166 / CIP 109912 / JCM 12494 / LMG 11480 / NCIMB 702895 / VPI D76D-27C)</name>
    <name type="common">Lactobacillus uli</name>
    <dbReference type="NCBI Taxonomy" id="633147"/>
    <lineage>
        <taxon>Bacteria</taxon>
        <taxon>Bacillati</taxon>
        <taxon>Actinomycetota</taxon>
        <taxon>Coriobacteriia</taxon>
        <taxon>Coriobacteriales</taxon>
        <taxon>Atopobiaceae</taxon>
        <taxon>Olsenella</taxon>
    </lineage>
</organism>
<keyword evidence="7" id="KW-0813">Transport</keyword>
<dbReference type="eggNOG" id="COG3444">
    <property type="taxonomic scope" value="Bacteria"/>
</dbReference>
<evidence type="ECO:0000256" key="12">
    <source>
        <dbReference type="ARBA" id="ARBA00022679"/>
    </source>
</evidence>
<dbReference type="GO" id="GO:0008982">
    <property type="term" value="F:protein-N(PI)-phosphohistidine-sugar phosphotransferase activity"/>
    <property type="evidence" value="ECO:0007669"/>
    <property type="project" value="InterPro"/>
</dbReference>
<evidence type="ECO:0000256" key="18">
    <source>
        <dbReference type="ARBA" id="ARBA00032197"/>
    </source>
</evidence>
<dbReference type="Gene3D" id="3.40.50.510">
    <property type="entry name" value="Phosphotransferase system, mannose-type IIA component"/>
    <property type="match status" value="1"/>
</dbReference>
<feature type="domain" description="PTS EIIB type-4" evidence="21">
    <location>
        <begin position="164"/>
        <end position="322"/>
    </location>
</feature>
<dbReference type="InterPro" id="IPR051471">
    <property type="entry name" value="Bacterial_PTS_sugar_comp"/>
</dbReference>
<evidence type="ECO:0000256" key="2">
    <source>
        <dbReference type="ARBA" id="ARBA00004236"/>
    </source>
</evidence>
<evidence type="ECO:0000256" key="5">
    <source>
        <dbReference type="ARBA" id="ARBA00011929"/>
    </source>
</evidence>
<dbReference type="RefSeq" id="WP_013252136.1">
    <property type="nucleotide sequence ID" value="NC_014363.1"/>
</dbReference>
<dbReference type="PROSITE" id="PS51101">
    <property type="entry name" value="PTS_EIIB_TYPE_4"/>
    <property type="match status" value="1"/>
</dbReference>
<dbReference type="KEGG" id="ols:Olsu_1278"/>
<keyword evidence="23" id="KW-1185">Reference proteome</keyword>
<evidence type="ECO:0000259" key="20">
    <source>
        <dbReference type="PROSITE" id="PS51096"/>
    </source>
</evidence>
<evidence type="ECO:0000256" key="10">
    <source>
        <dbReference type="ARBA" id="ARBA00022553"/>
    </source>
</evidence>
<evidence type="ECO:0000313" key="22">
    <source>
        <dbReference type="EMBL" id="ADK68384.1"/>
    </source>
</evidence>
<evidence type="ECO:0000256" key="8">
    <source>
        <dbReference type="ARBA" id="ARBA00022475"/>
    </source>
</evidence>
<evidence type="ECO:0000256" key="17">
    <source>
        <dbReference type="ARBA" id="ARBA00030229"/>
    </source>
</evidence>
<feature type="domain" description="PTS EIIA type-4" evidence="20">
    <location>
        <begin position="1"/>
        <end position="123"/>
    </location>
</feature>
<keyword evidence="10" id="KW-0597">Phosphoprotein</keyword>
<dbReference type="GeneID" id="78513224"/>
<dbReference type="GO" id="GO:0005886">
    <property type="term" value="C:plasma membrane"/>
    <property type="evidence" value="ECO:0007669"/>
    <property type="project" value="UniProtKB-SubCell"/>
</dbReference>
<dbReference type="InterPro" id="IPR036662">
    <property type="entry name" value="PTS_EIIA_man-typ_sf"/>
</dbReference>
<evidence type="ECO:0000256" key="19">
    <source>
        <dbReference type="SAM" id="MobiDB-lite"/>
    </source>
</evidence>
<dbReference type="eggNOG" id="COG2893">
    <property type="taxonomic scope" value="Bacteria"/>
</dbReference>
<dbReference type="PANTHER" id="PTHR33799">
    <property type="entry name" value="PTS PERMEASE-RELATED-RELATED"/>
    <property type="match status" value="1"/>
</dbReference>
<dbReference type="HOGENOM" id="CLU_074797_1_0_11"/>
<proteinExistence type="predicted"/>
<accession>E1QW81</accession>
<dbReference type="InterPro" id="IPR004701">
    <property type="entry name" value="PTS_EIIA_man-typ"/>
</dbReference>
<dbReference type="STRING" id="633147.Olsu_1278"/>
<dbReference type="OrthoDB" id="9788818at2"/>
<dbReference type="Proteomes" id="UP000000333">
    <property type="component" value="Chromosome"/>
</dbReference>
<dbReference type="InterPro" id="IPR036667">
    <property type="entry name" value="PTS_IIB_sorbose-sp_sf"/>
</dbReference>
<dbReference type="InterPro" id="IPR004720">
    <property type="entry name" value="PTS_IIB_sorbose-sp"/>
</dbReference>
<dbReference type="Pfam" id="PF03830">
    <property type="entry name" value="PTSIIB_sorb"/>
    <property type="match status" value="1"/>
</dbReference>
<dbReference type="SUPFAM" id="SSF53062">
    <property type="entry name" value="PTS system fructose IIA component-like"/>
    <property type="match status" value="1"/>
</dbReference>
<keyword evidence="12" id="KW-0808">Transferase</keyword>
<evidence type="ECO:0000256" key="1">
    <source>
        <dbReference type="ARBA" id="ARBA00000514"/>
    </source>
</evidence>
<evidence type="ECO:0000256" key="3">
    <source>
        <dbReference type="ARBA" id="ARBA00004496"/>
    </source>
</evidence>
<dbReference type="GO" id="GO:0016301">
    <property type="term" value="F:kinase activity"/>
    <property type="evidence" value="ECO:0007669"/>
    <property type="project" value="UniProtKB-KW"/>
</dbReference>
<evidence type="ECO:0000256" key="15">
    <source>
        <dbReference type="ARBA" id="ARBA00023136"/>
    </source>
</evidence>
<keyword evidence="9" id="KW-0963">Cytoplasm</keyword>
<comment type="catalytic activity">
    <reaction evidence="1">
        <text>D-mannose(out) + N(pros)-phospho-L-histidyl-[protein] = D-mannose 6-phosphate(in) + L-histidyl-[protein]</text>
        <dbReference type="Rhea" id="RHEA:49232"/>
        <dbReference type="Rhea" id="RHEA-COMP:9745"/>
        <dbReference type="Rhea" id="RHEA-COMP:9746"/>
        <dbReference type="ChEBI" id="CHEBI:4208"/>
        <dbReference type="ChEBI" id="CHEBI:29979"/>
        <dbReference type="ChEBI" id="CHEBI:58735"/>
        <dbReference type="ChEBI" id="CHEBI:64837"/>
        <dbReference type="EC" id="2.7.1.191"/>
    </reaction>
</comment>
<gene>
    <name evidence="22" type="ordered locus">Olsu_1278</name>
</gene>
<dbReference type="AlphaFoldDB" id="E1QW81"/>
<dbReference type="Gene3D" id="3.40.35.10">
    <property type="entry name" value="Phosphotransferase system, sorbose subfamily IIB component"/>
    <property type="match status" value="1"/>
</dbReference>
<evidence type="ECO:0000256" key="16">
    <source>
        <dbReference type="ARBA" id="ARBA00023757"/>
    </source>
</evidence>
<comment type="subcellular location">
    <subcellularLocation>
        <location evidence="2">Cell membrane</location>
    </subcellularLocation>
    <subcellularLocation>
        <location evidence="3">Cytoplasm</location>
    </subcellularLocation>
</comment>
<evidence type="ECO:0000256" key="11">
    <source>
        <dbReference type="ARBA" id="ARBA00022597"/>
    </source>
</evidence>
<dbReference type="GO" id="GO:0005737">
    <property type="term" value="C:cytoplasm"/>
    <property type="evidence" value="ECO:0007669"/>
    <property type="project" value="UniProtKB-SubCell"/>
</dbReference>
<evidence type="ECO:0000256" key="7">
    <source>
        <dbReference type="ARBA" id="ARBA00022448"/>
    </source>
</evidence>
<dbReference type="GO" id="GO:0009401">
    <property type="term" value="P:phosphoenolpyruvate-dependent sugar phosphotransferase system"/>
    <property type="evidence" value="ECO:0007669"/>
    <property type="project" value="UniProtKB-KW"/>
</dbReference>
<feature type="compositionally biased region" description="Basic and acidic residues" evidence="19">
    <location>
        <begin position="135"/>
        <end position="158"/>
    </location>
</feature>
<comment type="function">
    <text evidence="16">The phosphoenolpyruvate-dependent sugar phosphotransferase system (sugar PTS), a major carbohydrate active transport system, catalyzes the phosphorylation of incoming sugar substrates concomitantly with their translocation across the cell membrane. The enzyme II ManXYZ PTS system is involved in mannose transport.</text>
</comment>
<dbReference type="InterPro" id="IPR033887">
    <property type="entry name" value="PTS_IIA_man"/>
</dbReference>